<feature type="domain" description="HTH araC/xylS-type" evidence="4">
    <location>
        <begin position="220"/>
        <end position="318"/>
    </location>
</feature>
<evidence type="ECO:0000259" key="4">
    <source>
        <dbReference type="PROSITE" id="PS01124"/>
    </source>
</evidence>
<keyword evidence="1" id="KW-0805">Transcription regulation</keyword>
<dbReference type="SUPFAM" id="SSF52317">
    <property type="entry name" value="Class I glutamine amidotransferase-like"/>
    <property type="match status" value="1"/>
</dbReference>
<accession>A0ABV3E2A9</accession>
<dbReference type="InterPro" id="IPR009057">
    <property type="entry name" value="Homeodomain-like_sf"/>
</dbReference>
<dbReference type="SMART" id="SM00342">
    <property type="entry name" value="HTH_ARAC"/>
    <property type="match status" value="1"/>
</dbReference>
<dbReference type="Proteomes" id="UP001551582">
    <property type="component" value="Unassembled WGS sequence"/>
</dbReference>
<gene>
    <name evidence="5" type="ORF">AB0D65_08240</name>
</gene>
<evidence type="ECO:0000256" key="1">
    <source>
        <dbReference type="ARBA" id="ARBA00023015"/>
    </source>
</evidence>
<evidence type="ECO:0000313" key="5">
    <source>
        <dbReference type="EMBL" id="MEU9351002.1"/>
    </source>
</evidence>
<evidence type="ECO:0000256" key="3">
    <source>
        <dbReference type="SAM" id="MobiDB-lite"/>
    </source>
</evidence>
<dbReference type="InterPro" id="IPR018060">
    <property type="entry name" value="HTH_AraC"/>
</dbReference>
<dbReference type="Pfam" id="PF12833">
    <property type="entry name" value="HTH_18"/>
    <property type="match status" value="1"/>
</dbReference>
<protein>
    <submittedName>
        <fullName evidence="5">Helix-turn-helix domain-containing protein</fullName>
    </submittedName>
</protein>
<evidence type="ECO:0000313" key="6">
    <source>
        <dbReference type="Proteomes" id="UP001551582"/>
    </source>
</evidence>
<dbReference type="Gene3D" id="1.10.10.60">
    <property type="entry name" value="Homeodomain-like"/>
    <property type="match status" value="1"/>
</dbReference>
<dbReference type="SUPFAM" id="SSF46689">
    <property type="entry name" value="Homeodomain-like"/>
    <property type="match status" value="2"/>
</dbReference>
<feature type="region of interest" description="Disordered" evidence="3">
    <location>
        <begin position="319"/>
        <end position="361"/>
    </location>
</feature>
<organism evidence="5 6">
    <name type="scientific">Streptomyces griseoloalbus</name>
    <dbReference type="NCBI Taxonomy" id="67303"/>
    <lineage>
        <taxon>Bacteria</taxon>
        <taxon>Bacillati</taxon>
        <taxon>Actinomycetota</taxon>
        <taxon>Actinomycetes</taxon>
        <taxon>Kitasatosporales</taxon>
        <taxon>Streptomycetaceae</taxon>
        <taxon>Streptomyces</taxon>
    </lineage>
</organism>
<dbReference type="InterPro" id="IPR002818">
    <property type="entry name" value="DJ-1/PfpI"/>
</dbReference>
<dbReference type="InterPro" id="IPR052158">
    <property type="entry name" value="INH-QAR"/>
</dbReference>
<dbReference type="RefSeq" id="WP_359977678.1">
    <property type="nucleotide sequence ID" value="NZ_JBEZLS010000005.1"/>
</dbReference>
<comment type="caution">
    <text evidence="5">The sequence shown here is derived from an EMBL/GenBank/DDBJ whole genome shotgun (WGS) entry which is preliminary data.</text>
</comment>
<evidence type="ECO:0000256" key="2">
    <source>
        <dbReference type="ARBA" id="ARBA00023163"/>
    </source>
</evidence>
<dbReference type="Pfam" id="PF01965">
    <property type="entry name" value="DJ-1_PfpI"/>
    <property type="match status" value="1"/>
</dbReference>
<dbReference type="InterPro" id="IPR029062">
    <property type="entry name" value="Class_I_gatase-like"/>
</dbReference>
<dbReference type="PANTHER" id="PTHR43130">
    <property type="entry name" value="ARAC-FAMILY TRANSCRIPTIONAL REGULATOR"/>
    <property type="match status" value="1"/>
</dbReference>
<dbReference type="PANTHER" id="PTHR43130:SF3">
    <property type="entry name" value="HTH-TYPE TRANSCRIPTIONAL REGULATOR RV1931C"/>
    <property type="match status" value="1"/>
</dbReference>
<keyword evidence="6" id="KW-1185">Reference proteome</keyword>
<reference evidence="5 6" key="1">
    <citation type="submission" date="2024-06" db="EMBL/GenBank/DDBJ databases">
        <title>The Natural Products Discovery Center: Release of the First 8490 Sequenced Strains for Exploring Actinobacteria Biosynthetic Diversity.</title>
        <authorList>
            <person name="Kalkreuter E."/>
            <person name="Kautsar S.A."/>
            <person name="Yang D."/>
            <person name="Bader C.D."/>
            <person name="Teijaro C.N."/>
            <person name="Fluegel L."/>
            <person name="Davis C.M."/>
            <person name="Simpson J.R."/>
            <person name="Lauterbach L."/>
            <person name="Steele A.D."/>
            <person name="Gui C."/>
            <person name="Meng S."/>
            <person name="Li G."/>
            <person name="Viehrig K."/>
            <person name="Ye F."/>
            <person name="Su P."/>
            <person name="Kiefer A.F."/>
            <person name="Nichols A."/>
            <person name="Cepeda A.J."/>
            <person name="Yan W."/>
            <person name="Fan B."/>
            <person name="Jiang Y."/>
            <person name="Adhikari A."/>
            <person name="Zheng C.-J."/>
            <person name="Schuster L."/>
            <person name="Cowan T.M."/>
            <person name="Smanski M.J."/>
            <person name="Chevrette M.G."/>
            <person name="De Carvalho L.P.S."/>
            <person name="Shen B."/>
        </authorList>
    </citation>
    <scope>NUCLEOTIDE SEQUENCE [LARGE SCALE GENOMIC DNA]</scope>
    <source>
        <strain evidence="5 6">NPDC048274</strain>
    </source>
</reference>
<sequence>MREETATPAAPHRVAVLVMDDVLPLDLGIPAQVFIAVPGDPYELTLCGRAAGSVPTAAGFAVTVTAGLEAVRAADTVVVPGYAPHLRELPADVLAALTGAHARGRRLVSICTGAFALAAAGILDGRKATTHWKYADELAARYPRVSVDPRVLYVDEGQVLTSAGVAAGIDLCLHLVRRDLGSRTANQVARSLVSAPHRDGGQAQYIKRPLAPDTYGVTLAPTRAWALARLHEPLTVPRLAAHAHMAPRTFARRFVTETGTTPLRWLLAARLDRARELLESTGLAVDHIADQCGLGSPSNLRLHFRRTLGTTPTAYRAAFAPTAQPNPSRTEDPDRQARARAGAAGRPWTAVTGVPPAPGSE</sequence>
<dbReference type="CDD" id="cd03137">
    <property type="entry name" value="GATase1_AraC_1"/>
    <property type="match status" value="1"/>
</dbReference>
<keyword evidence="2" id="KW-0804">Transcription</keyword>
<name>A0ABV3E2A9_9ACTN</name>
<proteinExistence type="predicted"/>
<dbReference type="EMBL" id="JBEZLS010000005">
    <property type="protein sequence ID" value="MEU9351002.1"/>
    <property type="molecule type" value="Genomic_DNA"/>
</dbReference>
<dbReference type="Gene3D" id="3.40.50.880">
    <property type="match status" value="1"/>
</dbReference>
<dbReference type="PROSITE" id="PS01124">
    <property type="entry name" value="HTH_ARAC_FAMILY_2"/>
    <property type="match status" value="1"/>
</dbReference>